<evidence type="ECO:0000313" key="1">
    <source>
        <dbReference type="EMBL" id="AZW18404.1"/>
    </source>
</evidence>
<protein>
    <submittedName>
        <fullName evidence="1">Uncharacterized protein</fullName>
    </submittedName>
</protein>
<evidence type="ECO:0000313" key="2">
    <source>
        <dbReference type="Proteomes" id="UP000282741"/>
    </source>
</evidence>
<organism evidence="1 2">
    <name type="scientific">Bordetella hinzii</name>
    <dbReference type="NCBI Taxonomy" id="103855"/>
    <lineage>
        <taxon>Bacteria</taxon>
        <taxon>Pseudomonadati</taxon>
        <taxon>Pseudomonadota</taxon>
        <taxon>Betaproteobacteria</taxon>
        <taxon>Burkholderiales</taxon>
        <taxon>Alcaligenaceae</taxon>
        <taxon>Bordetella</taxon>
    </lineage>
</organism>
<proteinExistence type="predicted"/>
<dbReference type="Gene3D" id="3.40.50.150">
    <property type="entry name" value="Vaccinia Virus protein VP39"/>
    <property type="match status" value="1"/>
</dbReference>
<dbReference type="Proteomes" id="UP000282741">
    <property type="component" value="Chromosome"/>
</dbReference>
<reference evidence="2" key="1">
    <citation type="submission" date="2017-10" db="EMBL/GenBank/DDBJ databases">
        <title>Whole genome sequencing of various Bordetella species.</title>
        <authorList>
            <person name="Weigand M.R."/>
            <person name="Loparev V."/>
            <person name="Peng Y."/>
            <person name="Bowden K.E."/>
            <person name="Tondella M.L."/>
            <person name="Williams M.M."/>
        </authorList>
    </citation>
    <scope>NUCLEOTIDE SEQUENCE [LARGE SCALE GENOMIC DNA]</scope>
    <source>
        <strain evidence="2">H720</strain>
    </source>
</reference>
<dbReference type="AlphaFoldDB" id="A0AAN1VGV7"/>
<gene>
    <name evidence="1" type="ORF">CS347_17360</name>
</gene>
<name>A0AAN1VGV7_9BORD</name>
<dbReference type="InterPro" id="IPR029063">
    <property type="entry name" value="SAM-dependent_MTases_sf"/>
</dbReference>
<sequence>MEAAGVSLLERHLGHARVFLEYGSGGSSVMASQSAVERIYSVDSDRAFLRAVQDKIAETGAPPGKYLPIYVDIGPTGAWGTPTSREFMHLWPDYLKEPWRRLAQDGQTPDLILIDGRFRVASLLISLMHAPAGCVVLFDDYADRPVYHVVERFLKPRRKAGRMAEFVVPEKRPEGLAEALERFCQDPN</sequence>
<accession>A0AAN1VGV7</accession>
<dbReference type="EMBL" id="CP024172">
    <property type="protein sequence ID" value="AZW18404.1"/>
    <property type="molecule type" value="Genomic_DNA"/>
</dbReference>
<dbReference type="RefSeq" id="WP_048940182.1">
    <property type="nucleotide sequence ID" value="NZ_CP012077.1"/>
</dbReference>